<name>A0ABX1BFN7_9ACTN</name>
<accession>A0ABX1BFN7</accession>
<dbReference type="Proteomes" id="UP000696294">
    <property type="component" value="Unassembled WGS sequence"/>
</dbReference>
<proteinExistence type="predicted"/>
<evidence type="ECO:0000256" key="1">
    <source>
        <dbReference type="SAM" id="Coils"/>
    </source>
</evidence>
<protein>
    <submittedName>
        <fullName evidence="2">Uncharacterized protein</fullName>
    </submittedName>
</protein>
<dbReference type="EMBL" id="JAATEP010000026">
    <property type="protein sequence ID" value="NJP93933.1"/>
    <property type="molecule type" value="Genomic_DNA"/>
</dbReference>
<reference evidence="2 3" key="1">
    <citation type="submission" date="2020-03" db="EMBL/GenBank/DDBJ databases">
        <title>WGS of actinomycetes isolated from Thailand.</title>
        <authorList>
            <person name="Thawai C."/>
        </authorList>
    </citation>
    <scope>NUCLEOTIDE SEQUENCE [LARGE SCALE GENOMIC DNA]</scope>
    <source>
        <strain evidence="2 3">FMUSA5-5</strain>
    </source>
</reference>
<dbReference type="RefSeq" id="WP_168014430.1">
    <property type="nucleotide sequence ID" value="NZ_JAATEP010000026.1"/>
</dbReference>
<gene>
    <name evidence="2" type="ORF">HCN51_31615</name>
</gene>
<keyword evidence="1" id="KW-0175">Coiled coil</keyword>
<organism evidence="2 3">
    <name type="scientific">Nonomuraea composti</name>
    <dbReference type="NCBI Taxonomy" id="2720023"/>
    <lineage>
        <taxon>Bacteria</taxon>
        <taxon>Bacillati</taxon>
        <taxon>Actinomycetota</taxon>
        <taxon>Actinomycetes</taxon>
        <taxon>Streptosporangiales</taxon>
        <taxon>Streptosporangiaceae</taxon>
        <taxon>Nonomuraea</taxon>
    </lineage>
</organism>
<feature type="coiled-coil region" evidence="1">
    <location>
        <begin position="38"/>
        <end position="86"/>
    </location>
</feature>
<keyword evidence="3" id="KW-1185">Reference proteome</keyword>
<comment type="caution">
    <text evidence="2">The sequence shown here is derived from an EMBL/GenBank/DDBJ whole genome shotgun (WGS) entry which is preliminary data.</text>
</comment>
<sequence length="143" mass="16142">MADTESHFNTLASLIVSLQEHIDRRAAEIAGPRIAKAARLADEKIADARREQERAEDLVAELRRQITSLERQLDRYRQENAQDKATIRRVRALTRLGECPASYDDNVTECQRVVACSWEEAYWREAMAHVDAALAVPESAPPG</sequence>
<evidence type="ECO:0000313" key="3">
    <source>
        <dbReference type="Proteomes" id="UP000696294"/>
    </source>
</evidence>
<evidence type="ECO:0000313" key="2">
    <source>
        <dbReference type="EMBL" id="NJP93933.1"/>
    </source>
</evidence>